<feature type="domain" description="CRIB" evidence="1">
    <location>
        <begin position="31"/>
        <end position="45"/>
    </location>
</feature>
<dbReference type="AlphaFoldDB" id="A0A9W2XY89"/>
<protein>
    <submittedName>
        <fullName evidence="3">LOW QUALITY PROTEIN: cdc42 effector protein 1b</fullName>
    </submittedName>
</protein>
<dbReference type="SMART" id="SM00285">
    <property type="entry name" value="PBD"/>
    <property type="match status" value="1"/>
</dbReference>
<dbReference type="GO" id="GO:0031267">
    <property type="term" value="F:small GTPase binding"/>
    <property type="evidence" value="ECO:0007669"/>
    <property type="project" value="TreeGrafter"/>
</dbReference>
<evidence type="ECO:0000313" key="3">
    <source>
        <dbReference type="RefSeq" id="XP_055366808.1"/>
    </source>
</evidence>
<dbReference type="GO" id="GO:0005856">
    <property type="term" value="C:cytoskeleton"/>
    <property type="evidence" value="ECO:0007669"/>
    <property type="project" value="TreeGrafter"/>
</dbReference>
<gene>
    <name evidence="3" type="primary">cdc42ep1b</name>
</gene>
<dbReference type="RefSeq" id="XP_055366808.1">
    <property type="nucleotide sequence ID" value="XM_055510833.1"/>
</dbReference>
<organism evidence="2 3">
    <name type="scientific">Betta splendens</name>
    <name type="common">Siamese fighting fish</name>
    <dbReference type="NCBI Taxonomy" id="158456"/>
    <lineage>
        <taxon>Eukaryota</taxon>
        <taxon>Metazoa</taxon>
        <taxon>Chordata</taxon>
        <taxon>Craniata</taxon>
        <taxon>Vertebrata</taxon>
        <taxon>Euteleostomi</taxon>
        <taxon>Actinopterygii</taxon>
        <taxon>Neopterygii</taxon>
        <taxon>Teleostei</taxon>
        <taxon>Neoteleostei</taxon>
        <taxon>Acanthomorphata</taxon>
        <taxon>Anabantaria</taxon>
        <taxon>Anabantiformes</taxon>
        <taxon>Anabantoidei</taxon>
        <taxon>Osphronemidae</taxon>
        <taxon>Betta</taxon>
    </lineage>
</organism>
<dbReference type="OrthoDB" id="9887345at2759"/>
<dbReference type="PANTHER" id="PTHR15344:SF22">
    <property type="entry name" value="CDC42 EFFECTOR PROTEIN (RHO GTPASE-BINDING) 1B"/>
    <property type="match status" value="1"/>
</dbReference>
<sequence length="219" mass="22939">MSLGKLPGIKGLVSGSQGKRRFRSELSVDMIGPPLGDFRHTMHVGRGGDVFGDTSFLSSYGGSREPGSPDSAASAKADGFFARTFRQGWKSAAPRPRGGSRDLASPPPDVSPIIKNAVSLPQLNMDIGGLLAGSLSSTDDSLCTYGLSSGFLTLPRPSLASTGQLHEASLPDGGGFLRSRSDSLTSFHRGPRPSLMTEVLTLIDSSSCLRTFQSPPGSR</sequence>
<dbReference type="GO" id="GO:0005737">
    <property type="term" value="C:cytoplasm"/>
    <property type="evidence" value="ECO:0007669"/>
    <property type="project" value="TreeGrafter"/>
</dbReference>
<dbReference type="InterPro" id="IPR051296">
    <property type="entry name" value="Cdc42_Effector_BORG/CEP"/>
</dbReference>
<evidence type="ECO:0000313" key="2">
    <source>
        <dbReference type="Proteomes" id="UP000515150"/>
    </source>
</evidence>
<keyword evidence="2" id="KW-1185">Reference proteome</keyword>
<dbReference type="GO" id="GO:0008360">
    <property type="term" value="P:regulation of cell shape"/>
    <property type="evidence" value="ECO:0007669"/>
    <property type="project" value="TreeGrafter"/>
</dbReference>
<dbReference type="Pfam" id="PF00786">
    <property type="entry name" value="PBD"/>
    <property type="match status" value="1"/>
</dbReference>
<dbReference type="GO" id="GO:0005886">
    <property type="term" value="C:plasma membrane"/>
    <property type="evidence" value="ECO:0007669"/>
    <property type="project" value="TreeGrafter"/>
</dbReference>
<dbReference type="GO" id="GO:0031274">
    <property type="term" value="P:positive regulation of pseudopodium assembly"/>
    <property type="evidence" value="ECO:0007669"/>
    <property type="project" value="TreeGrafter"/>
</dbReference>
<reference evidence="3" key="1">
    <citation type="submission" date="2025-08" db="UniProtKB">
        <authorList>
            <consortium name="RefSeq"/>
        </authorList>
    </citation>
    <scope>IDENTIFICATION</scope>
</reference>
<dbReference type="GO" id="GO:0007266">
    <property type="term" value="P:Rho protein signal transduction"/>
    <property type="evidence" value="ECO:0007669"/>
    <property type="project" value="TreeGrafter"/>
</dbReference>
<dbReference type="KEGG" id="bspl:114860264"/>
<dbReference type="Proteomes" id="UP000515150">
    <property type="component" value="Chromosome 8"/>
</dbReference>
<dbReference type="InterPro" id="IPR000095">
    <property type="entry name" value="CRIB_dom"/>
</dbReference>
<name>A0A9W2XY89_BETSP</name>
<dbReference type="GeneID" id="114860264"/>
<proteinExistence type="predicted"/>
<dbReference type="CTD" id="100007808"/>
<accession>A0A9W2XY89</accession>
<dbReference type="PROSITE" id="PS50108">
    <property type="entry name" value="CRIB"/>
    <property type="match status" value="1"/>
</dbReference>
<dbReference type="PANTHER" id="PTHR15344">
    <property type="entry name" value="CDC42 EFFECTOR PROTEIN BORG"/>
    <property type="match status" value="1"/>
</dbReference>
<evidence type="ECO:0000259" key="1">
    <source>
        <dbReference type="PROSITE" id="PS50108"/>
    </source>
</evidence>
<dbReference type="GO" id="GO:0030838">
    <property type="term" value="P:positive regulation of actin filament polymerization"/>
    <property type="evidence" value="ECO:0007669"/>
    <property type="project" value="TreeGrafter"/>
</dbReference>